<evidence type="ECO:0000313" key="2">
    <source>
        <dbReference type="Proteomes" id="UP001152888"/>
    </source>
</evidence>
<evidence type="ECO:0000313" key="1">
    <source>
        <dbReference type="EMBL" id="CAH1957065.1"/>
    </source>
</evidence>
<organism evidence="1 2">
    <name type="scientific">Acanthoscelides obtectus</name>
    <name type="common">Bean weevil</name>
    <name type="synonym">Bruchus obtectus</name>
    <dbReference type="NCBI Taxonomy" id="200917"/>
    <lineage>
        <taxon>Eukaryota</taxon>
        <taxon>Metazoa</taxon>
        <taxon>Ecdysozoa</taxon>
        <taxon>Arthropoda</taxon>
        <taxon>Hexapoda</taxon>
        <taxon>Insecta</taxon>
        <taxon>Pterygota</taxon>
        <taxon>Neoptera</taxon>
        <taxon>Endopterygota</taxon>
        <taxon>Coleoptera</taxon>
        <taxon>Polyphaga</taxon>
        <taxon>Cucujiformia</taxon>
        <taxon>Chrysomeloidea</taxon>
        <taxon>Chrysomelidae</taxon>
        <taxon>Bruchinae</taxon>
        <taxon>Bruchini</taxon>
        <taxon>Acanthoscelides</taxon>
    </lineage>
</organism>
<keyword evidence="2" id="KW-1185">Reference proteome</keyword>
<dbReference type="Proteomes" id="UP001152888">
    <property type="component" value="Unassembled WGS sequence"/>
</dbReference>
<dbReference type="EMBL" id="CAKOFQ010006668">
    <property type="protein sequence ID" value="CAH1957065.1"/>
    <property type="molecule type" value="Genomic_DNA"/>
</dbReference>
<protein>
    <submittedName>
        <fullName evidence="1">Uncharacterized protein</fullName>
    </submittedName>
</protein>
<proteinExistence type="predicted"/>
<reference evidence="1" key="1">
    <citation type="submission" date="2022-03" db="EMBL/GenBank/DDBJ databases">
        <authorList>
            <person name="Sayadi A."/>
        </authorList>
    </citation>
    <scope>NUCLEOTIDE SEQUENCE</scope>
</reference>
<accession>A0A9P0JLG7</accession>
<sequence>MKYASAPLTICSNEPARIDDLRAPLIATALETTIEEIKLSCEGYREKKHEAQRLC</sequence>
<dbReference type="AlphaFoldDB" id="A0A9P0JLG7"/>
<comment type="caution">
    <text evidence="1">The sequence shown here is derived from an EMBL/GenBank/DDBJ whole genome shotgun (WGS) entry which is preliminary data.</text>
</comment>
<name>A0A9P0JLG7_ACAOB</name>
<gene>
    <name evidence="1" type="ORF">ACAOBT_LOCUS1873</name>
</gene>